<evidence type="ECO:0000313" key="3">
    <source>
        <dbReference type="EMBL" id="EAR16408.1"/>
    </source>
</evidence>
<dbReference type="PANTHER" id="PTHR38787">
    <property type="entry name" value="REGULATORY P DOMAIN-CONTAINING PROTEIN"/>
    <property type="match status" value="1"/>
</dbReference>
<evidence type="ECO:0008006" key="5">
    <source>
        <dbReference type="Google" id="ProtNLM"/>
    </source>
</evidence>
<dbReference type="EMBL" id="CP001712">
    <property type="protein sequence ID" value="EAR16408.1"/>
    <property type="molecule type" value="Genomic_DNA"/>
</dbReference>
<dbReference type="GO" id="GO:0005576">
    <property type="term" value="C:extracellular region"/>
    <property type="evidence" value="ECO:0007669"/>
    <property type="project" value="TreeGrafter"/>
</dbReference>
<dbReference type="eggNOG" id="COG5276">
    <property type="taxonomic scope" value="Bacteria"/>
</dbReference>
<proteinExistence type="predicted"/>
<sequence>MEKPASRILRVLVLCILLLSSCSRSDDAPGDGLAPGPNPNPNPGGSAGEPTGFTPCENGMAGAYPCSGLDLVARLDLEVFSATSGNDIWGWADPADGTEYALVGLNNGTAFISLADPENPVYLGKLPTHTVASAWRDIKVYANHAFIVSEADGHGMQVFDLTRLRDVSNPPQTFSATTHYSAFGNAHNLVIEESSGFAYAVGTGPELPYQGGPHFIDLADPAAPSDTGGFATAGYTHDAQVVLYQGPDADYAGREILVGANESEVVILDVTDKGAPFEIAGLDYSNLGYTHQGWFTEDHRFFILGDELDELNFGLNSRTLVFDFTDLDNPVLSFSYSGPTTAIDHNGYVLGDVFYLANYTAGIRLLDISGIAGGEMAETAYFDTFPDSDSPAFSGVWSVYPYLPSGHILVGDINRGLFVLKPSNP</sequence>
<organism evidence="3 4">
    <name type="scientific">Robiginitalea biformata (strain ATCC BAA-864 / DSM 15991 / KCTC 12146 / HTCC2501)</name>
    <dbReference type="NCBI Taxonomy" id="313596"/>
    <lineage>
        <taxon>Bacteria</taxon>
        <taxon>Pseudomonadati</taxon>
        <taxon>Bacteroidota</taxon>
        <taxon>Flavobacteriia</taxon>
        <taxon>Flavobacteriales</taxon>
        <taxon>Flavobacteriaceae</taxon>
        <taxon>Robiginitalea</taxon>
    </lineage>
</organism>
<dbReference type="AlphaFoldDB" id="A4CHK0"/>
<accession>A4CHK0</accession>
<dbReference type="RefSeq" id="WP_015753165.1">
    <property type="nucleotide sequence ID" value="NC_013222.1"/>
</dbReference>
<feature type="chain" id="PRO_5002667523" description="Choice-of-anchor B family protein" evidence="2">
    <location>
        <begin position="26"/>
        <end position="425"/>
    </location>
</feature>
<dbReference type="KEGG" id="rbi:RB2501_05900"/>
<dbReference type="InterPro" id="IPR027589">
    <property type="entry name" value="Choice_anch_B"/>
</dbReference>
<feature type="signal peptide" evidence="2">
    <location>
        <begin position="1"/>
        <end position="25"/>
    </location>
</feature>
<gene>
    <name evidence="3" type="ordered locus">RB2501_05900</name>
</gene>
<evidence type="ECO:0000256" key="1">
    <source>
        <dbReference type="SAM" id="MobiDB-lite"/>
    </source>
</evidence>
<dbReference type="PANTHER" id="PTHR38787:SF3">
    <property type="entry name" value="REGULATORY P DOMAIN-CONTAINING PROTEIN"/>
    <property type="match status" value="1"/>
</dbReference>
<feature type="region of interest" description="Disordered" evidence="1">
    <location>
        <begin position="28"/>
        <end position="54"/>
    </location>
</feature>
<dbReference type="HOGENOM" id="CLU_031217_0_0_10"/>
<evidence type="ECO:0000256" key="2">
    <source>
        <dbReference type="SAM" id="SignalP"/>
    </source>
</evidence>
<dbReference type="NCBIfam" id="TIGR04312">
    <property type="entry name" value="choice_anch_B"/>
    <property type="match status" value="1"/>
</dbReference>
<name>A4CHK0_ROBBH</name>
<keyword evidence="4" id="KW-1185">Reference proteome</keyword>
<dbReference type="PROSITE" id="PS51257">
    <property type="entry name" value="PROKAR_LIPOPROTEIN"/>
    <property type="match status" value="1"/>
</dbReference>
<protein>
    <recommendedName>
        <fullName evidence="5">Choice-of-anchor B family protein</fullName>
    </recommendedName>
</protein>
<evidence type="ECO:0000313" key="4">
    <source>
        <dbReference type="Proteomes" id="UP000009049"/>
    </source>
</evidence>
<dbReference type="STRING" id="313596.RB2501_05900"/>
<keyword evidence="2" id="KW-0732">Signal</keyword>
<dbReference type="Proteomes" id="UP000009049">
    <property type="component" value="Chromosome"/>
</dbReference>
<reference evidence="3 4" key="1">
    <citation type="journal article" date="2009" name="J. Bacteriol.">
        <title>Complete genome sequence of Robiginitalea biformata HTCC2501.</title>
        <authorList>
            <person name="Oh H.M."/>
            <person name="Giovannoni S.J."/>
            <person name="Lee K."/>
            <person name="Ferriera S."/>
            <person name="Johnson J."/>
            <person name="Cho J.C."/>
        </authorList>
    </citation>
    <scope>NUCLEOTIDE SEQUENCE [LARGE SCALE GENOMIC DNA]</scope>
    <source>
        <strain evidence="4">ATCC BAA-864 / HTCC2501 / KCTC 12146</strain>
    </source>
</reference>